<accession>A0ABN6VG65</accession>
<dbReference type="Proteomes" id="UP001317629">
    <property type="component" value="Chromosome"/>
</dbReference>
<protein>
    <submittedName>
        <fullName evidence="2">Uncharacterized protein</fullName>
    </submittedName>
</protein>
<dbReference type="EMBL" id="AP027142">
    <property type="protein sequence ID" value="BDV34330.1"/>
    <property type="molecule type" value="Genomic_DNA"/>
</dbReference>
<reference evidence="2 3" key="1">
    <citation type="journal article" date="2023" name="Int. J. Syst. Evol. Microbiol.">
        <title>Methylocystis iwaonis sp. nov., a type II methane-oxidizing bacterium from surface soil of a rice paddy field in Japan, and emended description of the genus Methylocystis (ex Whittenbury et al. 1970) Bowman et al. 1993.</title>
        <authorList>
            <person name="Kaise H."/>
            <person name="Sawadogo J.B."/>
            <person name="Alam M.S."/>
            <person name="Ueno C."/>
            <person name="Dianou D."/>
            <person name="Shinjo R."/>
            <person name="Asakawa S."/>
        </authorList>
    </citation>
    <scope>NUCLEOTIDE SEQUENCE [LARGE SCALE GENOMIC DNA]</scope>
    <source>
        <strain evidence="2 3">SS37A-Re</strain>
    </source>
</reference>
<dbReference type="RefSeq" id="WP_281927471.1">
    <property type="nucleotide sequence ID" value="NZ_AP027142.1"/>
</dbReference>
<keyword evidence="1" id="KW-1133">Transmembrane helix</keyword>
<sequence length="138" mass="14852">MTIAARPAGSRLGIILGFSALLFLAFAFGLRLVWFGAEAPLPPLLENLPDSKTEADQELFLARLDRAFPAGFAESDLLDALAAQGFTRAAAPERVATYDRGAGLNDKCRRSGNLRWSADAAGRVTKLTGGYYQHCPTH</sequence>
<evidence type="ECO:0000313" key="3">
    <source>
        <dbReference type="Proteomes" id="UP001317629"/>
    </source>
</evidence>
<keyword evidence="3" id="KW-1185">Reference proteome</keyword>
<evidence type="ECO:0000256" key="1">
    <source>
        <dbReference type="SAM" id="Phobius"/>
    </source>
</evidence>
<name>A0ABN6VG65_9HYPH</name>
<gene>
    <name evidence="2" type="ORF">SS37A_18590</name>
</gene>
<keyword evidence="1" id="KW-0472">Membrane</keyword>
<keyword evidence="1" id="KW-0812">Transmembrane</keyword>
<feature type="transmembrane region" description="Helical" evidence="1">
    <location>
        <begin position="12"/>
        <end position="34"/>
    </location>
</feature>
<evidence type="ECO:0000313" key="2">
    <source>
        <dbReference type="EMBL" id="BDV34330.1"/>
    </source>
</evidence>
<organism evidence="2 3">
    <name type="scientific">Methylocystis iwaonis</name>
    <dbReference type="NCBI Taxonomy" id="2885079"/>
    <lineage>
        <taxon>Bacteria</taxon>
        <taxon>Pseudomonadati</taxon>
        <taxon>Pseudomonadota</taxon>
        <taxon>Alphaproteobacteria</taxon>
        <taxon>Hyphomicrobiales</taxon>
        <taxon>Methylocystaceae</taxon>
        <taxon>Methylocystis</taxon>
    </lineage>
</organism>
<proteinExistence type="predicted"/>